<protein>
    <recommendedName>
        <fullName evidence="4">ABC transporter permease</fullName>
    </recommendedName>
</protein>
<feature type="transmembrane region" description="Helical" evidence="1">
    <location>
        <begin position="133"/>
        <end position="152"/>
    </location>
</feature>
<sequence>MNLRVLRTELLRSAAPWAGLVVLAVGLGFLYAVNGPWWGSSVQWTDQWTPMALWTRVLLAYIWPLVGGVGALYALRDHRSRMPELLTSTPRPGWQRAAAPATAIALALTAGFVALLLWGGVQVALGTTTVTSLGWLPISAVALLALVAAALLGMGAARTLPSPLTPPLVVVLLLAVNITLMQNSDGRLPAANIAPHLLSQLSPVVAQPRQVLLTLTGAVHLGQTLWLLGLLATGFALLTATRARARLTAVVPALAGAVLALLVLPGDPAGSYRVDTAAASPACEGPVCVTEIHHDRLAALAPTATEALRVLDKALGDDAPRRVREETTPRALMEYRRLDADSVLFNFEDPQIGAAKGDQLLRRLVGEGIAPSCTANTAREFGSDETLVVQSVLASWALGEFRPIDADVYDADEYRASTRQTWERFMALTPAERRSRAAEVREAALGCEFTYPDELAGGSPR</sequence>
<keyword evidence="3" id="KW-1185">Reference proteome</keyword>
<dbReference type="GeneID" id="91343526"/>
<dbReference type="RefSeq" id="WP_329077159.1">
    <property type="nucleotide sequence ID" value="NZ_CP109483.1"/>
</dbReference>
<keyword evidence="1" id="KW-1133">Transmembrane helix</keyword>
<dbReference type="EMBL" id="CP109495">
    <property type="protein sequence ID" value="WUX53549.1"/>
    <property type="molecule type" value="Genomic_DNA"/>
</dbReference>
<keyword evidence="1" id="KW-0472">Membrane</keyword>
<feature type="transmembrane region" description="Helical" evidence="1">
    <location>
        <begin position="97"/>
        <end position="121"/>
    </location>
</feature>
<evidence type="ECO:0008006" key="4">
    <source>
        <dbReference type="Google" id="ProtNLM"/>
    </source>
</evidence>
<feature type="transmembrane region" description="Helical" evidence="1">
    <location>
        <begin position="14"/>
        <end position="33"/>
    </location>
</feature>
<keyword evidence="1" id="KW-0812">Transmembrane</keyword>
<reference evidence="2" key="1">
    <citation type="submission" date="2022-10" db="EMBL/GenBank/DDBJ databases">
        <title>The complete genomes of actinobacterial strains from the NBC collection.</title>
        <authorList>
            <person name="Joergensen T.S."/>
            <person name="Alvarez Arevalo M."/>
            <person name="Sterndorff E.B."/>
            <person name="Faurdal D."/>
            <person name="Vuksanovic O."/>
            <person name="Mourched A.-S."/>
            <person name="Charusanti P."/>
            <person name="Shaw S."/>
            <person name="Blin K."/>
            <person name="Weber T."/>
        </authorList>
    </citation>
    <scope>NUCLEOTIDE SEQUENCE</scope>
    <source>
        <strain evidence="2">NBC_01432</strain>
    </source>
</reference>
<feature type="transmembrane region" description="Helical" evidence="1">
    <location>
        <begin position="218"/>
        <end position="238"/>
    </location>
</feature>
<dbReference type="Proteomes" id="UP001432209">
    <property type="component" value="Chromosome"/>
</dbReference>
<accession>A0ABZ2A504</accession>
<feature type="transmembrane region" description="Helical" evidence="1">
    <location>
        <begin position="245"/>
        <end position="264"/>
    </location>
</feature>
<gene>
    <name evidence="2" type="ORF">OG442_19430</name>
</gene>
<feature type="transmembrane region" description="Helical" evidence="1">
    <location>
        <begin position="53"/>
        <end position="76"/>
    </location>
</feature>
<organism evidence="2 3">
    <name type="scientific">Streptomyces niveus</name>
    <name type="common">Streptomyces spheroides</name>
    <dbReference type="NCBI Taxonomy" id="193462"/>
    <lineage>
        <taxon>Bacteria</taxon>
        <taxon>Bacillati</taxon>
        <taxon>Actinomycetota</taxon>
        <taxon>Actinomycetes</taxon>
        <taxon>Kitasatosporales</taxon>
        <taxon>Streptomycetaceae</taxon>
        <taxon>Streptomyces</taxon>
    </lineage>
</organism>
<evidence type="ECO:0000313" key="2">
    <source>
        <dbReference type="EMBL" id="WUX53549.1"/>
    </source>
</evidence>
<evidence type="ECO:0000256" key="1">
    <source>
        <dbReference type="SAM" id="Phobius"/>
    </source>
</evidence>
<proteinExistence type="predicted"/>
<feature type="transmembrane region" description="Helical" evidence="1">
    <location>
        <begin position="164"/>
        <end position="182"/>
    </location>
</feature>
<name>A0ABZ2A504_STRNV</name>
<evidence type="ECO:0000313" key="3">
    <source>
        <dbReference type="Proteomes" id="UP001432209"/>
    </source>
</evidence>